<organism evidence="1 2">
    <name type="scientific">Treponema denticola SP33</name>
    <dbReference type="NCBI Taxonomy" id="999437"/>
    <lineage>
        <taxon>Bacteria</taxon>
        <taxon>Pseudomonadati</taxon>
        <taxon>Spirochaetota</taxon>
        <taxon>Spirochaetia</taxon>
        <taxon>Spirochaetales</taxon>
        <taxon>Treponemataceae</taxon>
        <taxon>Treponema</taxon>
    </lineage>
</organism>
<dbReference type="EMBL" id="AGDZ01000013">
    <property type="protein sequence ID" value="EMB26729.1"/>
    <property type="molecule type" value="Genomic_DNA"/>
</dbReference>
<evidence type="ECO:0000313" key="1">
    <source>
        <dbReference type="EMBL" id="EMB26729.1"/>
    </source>
</evidence>
<proteinExistence type="predicted"/>
<sequence length="282" mass="33812">MKKNLCILYVSFILLECFSQQIVKTSKNTNIYDHSFSIIETIEKNKKIQISRYLFEYLNNGKNEYDYYAELINKYEGLKIRANDLIPEITDDIFDADILTKPGNVYFIDDYFQGLKKRNINIIYDCYSTTVEKEKNDDDYRDWKECCTFYQNNTYITNIQFSFNNYFTIFDGEITNIQKDNDTYKLIVGHYYYSDHNQKAGIRNNELPNEGENFIFYLKVDGDYFSFYLPDNKTLIQTFIRTDEQTKREFEKFLKTGKYDESKITWPRHADSSCDYDSSKKY</sequence>
<dbReference type="SUPFAM" id="SSF50814">
    <property type="entry name" value="Lipocalins"/>
    <property type="match status" value="1"/>
</dbReference>
<dbReference type="HOGENOM" id="CLU_1170242_0_0_12"/>
<dbReference type="AlphaFoldDB" id="M2BX86"/>
<reference evidence="1 2" key="1">
    <citation type="submission" date="2012-01" db="EMBL/GenBank/DDBJ databases">
        <title>The Genome Sequence of Treponema denticola SP33.</title>
        <authorList>
            <consortium name="The Broad Institute Genome Sequencing Platform"/>
            <person name="Earl A."/>
            <person name="Ward D."/>
            <person name="Feldgarden M."/>
            <person name="Gevers D."/>
            <person name="Blanton J.M."/>
            <person name="Fenno C.J."/>
            <person name="Baranova O.V."/>
            <person name="Mathney J."/>
            <person name="Dewhirst F.E."/>
            <person name="Izard J."/>
            <person name="Young S.K."/>
            <person name="Zeng Q."/>
            <person name="Gargeya S."/>
            <person name="Fitzgerald M."/>
            <person name="Haas B."/>
            <person name="Abouelleil A."/>
            <person name="Alvarado L."/>
            <person name="Arachchi H.M."/>
            <person name="Berlin A."/>
            <person name="Chapman S.B."/>
            <person name="Gearin G."/>
            <person name="Goldberg J."/>
            <person name="Griggs A."/>
            <person name="Gujja S."/>
            <person name="Hansen M."/>
            <person name="Heiman D."/>
            <person name="Howarth C."/>
            <person name="Larimer J."/>
            <person name="Lui A."/>
            <person name="MacDonald P.J.P."/>
            <person name="McCowen C."/>
            <person name="Montmayeur A."/>
            <person name="Murphy C."/>
            <person name="Neiman D."/>
            <person name="Pearson M."/>
            <person name="Priest M."/>
            <person name="Roberts A."/>
            <person name="Saif S."/>
            <person name="Shea T."/>
            <person name="Sisk P."/>
            <person name="Stolte C."/>
            <person name="Sykes S."/>
            <person name="Wortman J."/>
            <person name="Nusbaum C."/>
            <person name="Birren B."/>
        </authorList>
    </citation>
    <scope>NUCLEOTIDE SEQUENCE [LARGE SCALE GENOMIC DNA]</scope>
    <source>
        <strain evidence="1 2">SP33</strain>
    </source>
</reference>
<dbReference type="PATRIC" id="fig|999437.3.peg.384"/>
<dbReference type="RefSeq" id="WP_010693329.1">
    <property type="nucleotide sequence ID" value="NZ_KB442453.1"/>
</dbReference>
<gene>
    <name evidence="1" type="ORF">HMPREF9733_00384</name>
</gene>
<dbReference type="Proteomes" id="UP000016183">
    <property type="component" value="Unassembled WGS sequence"/>
</dbReference>
<comment type="caution">
    <text evidence="1">The sequence shown here is derived from an EMBL/GenBank/DDBJ whole genome shotgun (WGS) entry which is preliminary data.</text>
</comment>
<protein>
    <submittedName>
        <fullName evidence="1">Uncharacterized protein</fullName>
    </submittedName>
</protein>
<accession>M2BX86</accession>
<dbReference type="OrthoDB" id="371394at2"/>
<dbReference type="InterPro" id="IPR012674">
    <property type="entry name" value="Calycin"/>
</dbReference>
<name>M2BX86_TREDN</name>
<evidence type="ECO:0000313" key="2">
    <source>
        <dbReference type="Proteomes" id="UP000016183"/>
    </source>
</evidence>